<evidence type="ECO:0000313" key="3">
    <source>
        <dbReference type="EMBL" id="KAF2136430.1"/>
    </source>
</evidence>
<sequence>MYVSVVLPLIVIVALVHAAKVNVITVDTGATDKPVFFGDALVESQLLRDSAYFFASVNESVEDVLPMQLCANFTLEEATIDEMQTVMSNGSMTAVDFTLCFLERIFQTDEYVRAVMQLNPDALSIARALDQERAAGHVRGPLHGIPFLVKDNIATRDKMQTTAGSWALMGSRVPRDAHVVTRLRGEGAVLLGHAAMSEWADMRSSNYSEGYSSRGGQCRSAYNLTVSPGGSSSGSAVAIAANLAAFAIGTETDGSVINPAQRNGLVGVKPTVGLTSRDMVIPESLHQDTVGCFARTVRDAAYCLDGIYGVDTRDNYTLSQLNNSDVPSREGYASFMTGKDALKGAVFGIPWDSFWRFTEPDMLRQLLDLVTLIEEAGATIVNGTEIPSRGDIISPDGWDWDYGSKRGRANESEFTYVKVDFYNDLKQYLSELGNTDMHSLEDIVKYNLANPTATGAHPGDHPAFASGQDLLLAALATNGTQDEDYWQALSFCTNASRTHGIDAALSSHRLANGTSVSIDALLAPADVAQAAQVAAMAGYPVVTVPVGVRAGSGMPFGISVMGTAWQDARLLALASAVEDLQIAPESERRGGGRVRPGWGGFKERALPVF</sequence>
<feature type="chain" id="PRO_5025517843" description="Amidase domain-containing protein" evidence="1">
    <location>
        <begin position="19"/>
        <end position="609"/>
    </location>
</feature>
<dbReference type="Gene3D" id="3.90.1300.10">
    <property type="entry name" value="Amidase signature (AS) domain"/>
    <property type="match status" value="1"/>
</dbReference>
<keyword evidence="4" id="KW-1185">Reference proteome</keyword>
<keyword evidence="1" id="KW-0732">Signal</keyword>
<dbReference type="EMBL" id="ML995521">
    <property type="protein sequence ID" value="KAF2136430.1"/>
    <property type="molecule type" value="Genomic_DNA"/>
</dbReference>
<dbReference type="AlphaFoldDB" id="A0A6A6AXG0"/>
<dbReference type="RefSeq" id="XP_033392148.1">
    <property type="nucleotide sequence ID" value="XM_033542634.1"/>
</dbReference>
<dbReference type="InterPro" id="IPR023631">
    <property type="entry name" value="Amidase_dom"/>
</dbReference>
<dbReference type="InterPro" id="IPR036928">
    <property type="entry name" value="AS_sf"/>
</dbReference>
<organism evidence="3 4">
    <name type="scientific">Aplosporella prunicola CBS 121167</name>
    <dbReference type="NCBI Taxonomy" id="1176127"/>
    <lineage>
        <taxon>Eukaryota</taxon>
        <taxon>Fungi</taxon>
        <taxon>Dikarya</taxon>
        <taxon>Ascomycota</taxon>
        <taxon>Pezizomycotina</taxon>
        <taxon>Dothideomycetes</taxon>
        <taxon>Dothideomycetes incertae sedis</taxon>
        <taxon>Botryosphaeriales</taxon>
        <taxon>Aplosporellaceae</taxon>
        <taxon>Aplosporella</taxon>
    </lineage>
</organism>
<accession>A0A6A6AXG0</accession>
<dbReference type="SUPFAM" id="SSF75304">
    <property type="entry name" value="Amidase signature (AS) enzymes"/>
    <property type="match status" value="1"/>
</dbReference>
<evidence type="ECO:0000259" key="2">
    <source>
        <dbReference type="Pfam" id="PF01425"/>
    </source>
</evidence>
<evidence type="ECO:0000313" key="4">
    <source>
        <dbReference type="Proteomes" id="UP000799438"/>
    </source>
</evidence>
<evidence type="ECO:0000256" key="1">
    <source>
        <dbReference type="SAM" id="SignalP"/>
    </source>
</evidence>
<proteinExistence type="predicted"/>
<dbReference type="GeneID" id="54300131"/>
<dbReference type="PANTHER" id="PTHR42678">
    <property type="entry name" value="AMIDASE"/>
    <property type="match status" value="1"/>
</dbReference>
<dbReference type="Proteomes" id="UP000799438">
    <property type="component" value="Unassembled WGS sequence"/>
</dbReference>
<dbReference type="PANTHER" id="PTHR42678:SF37">
    <property type="entry name" value="AMIDASE C869.01-RELATED"/>
    <property type="match status" value="1"/>
</dbReference>
<gene>
    <name evidence="3" type="ORF">K452DRAFT_302761</name>
</gene>
<protein>
    <recommendedName>
        <fullName evidence="2">Amidase domain-containing protein</fullName>
    </recommendedName>
</protein>
<dbReference type="OrthoDB" id="566138at2759"/>
<feature type="signal peptide" evidence="1">
    <location>
        <begin position="1"/>
        <end position="18"/>
    </location>
</feature>
<dbReference type="Pfam" id="PF01425">
    <property type="entry name" value="Amidase"/>
    <property type="match status" value="1"/>
</dbReference>
<feature type="domain" description="Amidase" evidence="2">
    <location>
        <begin position="98"/>
        <end position="382"/>
    </location>
</feature>
<reference evidence="3" key="1">
    <citation type="journal article" date="2020" name="Stud. Mycol.">
        <title>101 Dothideomycetes genomes: a test case for predicting lifestyles and emergence of pathogens.</title>
        <authorList>
            <person name="Haridas S."/>
            <person name="Albert R."/>
            <person name="Binder M."/>
            <person name="Bloem J."/>
            <person name="Labutti K."/>
            <person name="Salamov A."/>
            <person name="Andreopoulos B."/>
            <person name="Baker S."/>
            <person name="Barry K."/>
            <person name="Bills G."/>
            <person name="Bluhm B."/>
            <person name="Cannon C."/>
            <person name="Castanera R."/>
            <person name="Culley D."/>
            <person name="Daum C."/>
            <person name="Ezra D."/>
            <person name="Gonzalez J."/>
            <person name="Henrissat B."/>
            <person name="Kuo A."/>
            <person name="Liang C."/>
            <person name="Lipzen A."/>
            <person name="Lutzoni F."/>
            <person name="Magnuson J."/>
            <person name="Mondo S."/>
            <person name="Nolan M."/>
            <person name="Ohm R."/>
            <person name="Pangilinan J."/>
            <person name="Park H.-J."/>
            <person name="Ramirez L."/>
            <person name="Alfaro M."/>
            <person name="Sun H."/>
            <person name="Tritt A."/>
            <person name="Yoshinaga Y."/>
            <person name="Zwiers L.-H."/>
            <person name="Turgeon B."/>
            <person name="Goodwin S."/>
            <person name="Spatafora J."/>
            <person name="Crous P."/>
            <person name="Grigoriev I."/>
        </authorList>
    </citation>
    <scope>NUCLEOTIDE SEQUENCE</scope>
    <source>
        <strain evidence="3">CBS 121167</strain>
    </source>
</reference>
<name>A0A6A6AXG0_9PEZI</name>